<protein>
    <submittedName>
        <fullName evidence="1">Uncharacterized protein</fullName>
    </submittedName>
</protein>
<organism evidence="1 2">
    <name type="scientific">Streptomyces nigrescens</name>
    <dbReference type="NCBI Taxonomy" id="1920"/>
    <lineage>
        <taxon>Bacteria</taxon>
        <taxon>Bacillati</taxon>
        <taxon>Actinomycetota</taxon>
        <taxon>Actinomycetes</taxon>
        <taxon>Kitasatosporales</taxon>
        <taxon>Streptomycetaceae</taxon>
        <taxon>Streptomyces</taxon>
    </lineage>
</organism>
<keyword evidence="2" id="KW-1185">Reference proteome</keyword>
<evidence type="ECO:0000313" key="2">
    <source>
        <dbReference type="Proteomes" id="UP001210169"/>
    </source>
</evidence>
<dbReference type="RefSeq" id="WP_277410271.1">
    <property type="nucleotide sequence ID" value="NZ_CP114203.1"/>
</dbReference>
<evidence type="ECO:0000313" key="1">
    <source>
        <dbReference type="EMBL" id="WAU02102.1"/>
    </source>
</evidence>
<proteinExistence type="predicted"/>
<reference evidence="1 2" key="1">
    <citation type="submission" date="2022-12" db="EMBL/GenBank/DDBJ databases">
        <authorList>
            <person name="Ruckert C."/>
            <person name="Busche T."/>
            <person name="Kalinowski J."/>
            <person name="Wittmann C."/>
        </authorList>
    </citation>
    <scope>NUCLEOTIDE SEQUENCE [LARGE SCALE GENOMIC DNA]</scope>
    <source>
        <strain evidence="1 2">DSM 40276</strain>
    </source>
</reference>
<name>A0ABY7IT21_STRNI</name>
<dbReference type="EMBL" id="CP114203">
    <property type="protein sequence ID" value="WAU02102.1"/>
    <property type="molecule type" value="Genomic_DNA"/>
</dbReference>
<sequence>MISVSEESEYEVVARLWQEHLDAKFPAGLRGAELDGSDLVMLDADIAGCVTTWRSNGGVLDAKRLRILRDCISELDTVLPLLMDEEELRYYKRLHRLATITSQVDPRLTKDTRS</sequence>
<gene>
    <name evidence="1" type="ORF">STRNI_000056</name>
</gene>
<dbReference type="GeneID" id="301329277"/>
<dbReference type="Proteomes" id="UP001210169">
    <property type="component" value="Chromosome"/>
</dbReference>
<accession>A0ABY7IT21</accession>